<dbReference type="PANTHER" id="PTHR45982:SF1">
    <property type="entry name" value="REGULATOR OF CHROMOSOME CONDENSATION"/>
    <property type="match status" value="1"/>
</dbReference>
<gene>
    <name evidence="2" type="ORF">PSP31121_01258</name>
</gene>
<dbReference type="EMBL" id="CABPSR010000002">
    <property type="protein sequence ID" value="VVE77683.1"/>
    <property type="molecule type" value="Genomic_DNA"/>
</dbReference>
<dbReference type="InterPro" id="IPR009091">
    <property type="entry name" value="RCC1/BLIP-II"/>
</dbReference>
<accession>A0A5E5AZF6</accession>
<evidence type="ECO:0000313" key="2">
    <source>
        <dbReference type="EMBL" id="VVE77683.1"/>
    </source>
</evidence>
<evidence type="ECO:0000256" key="1">
    <source>
        <dbReference type="SAM" id="MobiDB-lite"/>
    </source>
</evidence>
<proteinExistence type="predicted"/>
<dbReference type="AlphaFoldDB" id="A0A5E5AZF6"/>
<dbReference type="PANTHER" id="PTHR45982">
    <property type="entry name" value="REGULATOR OF CHROMOSOME CONDENSATION"/>
    <property type="match status" value="1"/>
</dbReference>
<sequence length="1063" mass="113346">MKTHDNLSTLDNSPRPYDRLPSFTTAELPKPIVEEAVGDTLNPEDVDDFATVTVMPYASMTSGDVVWIYFGQGGGGGEEIDAFLISANLVGRPVQMYVPKEKVSFFDMTTVTVYYAVHRGGALWARSEDLVLNVMTPTRWPAPYVEEADGDDLPEDAYGTRGVRTVVPQHADMQAGDVIKLFWEGGGNHYEDRIPILMPMDFRFSVRKETVDLWIGQTVQIFYTITRGATLIHSDVLNLRVAITETLLPALVMDRVVDGKLNLAEVADFVDFRVLPYERMRADDVVFVDLGPGAGNGGATVTILVTQNSVGAPLEDAFARFEVTPFVGQTVAVKYRVESATGHRESELLMVEVIEAAATLNPPNIPAVSNGELDPRQVLDGAQVIVPFVSLMQQGDRIVLTWDCTRDAGDHTDTGIVGGGTGDIRFTVPYDVISKGIDGIVTATYELVRSAVVIGAGSAVAFLIRRPELPAVVLVEADGGSLDPDDVPAQGASIEIASTALFALGDVVTLHWQGTTEYETSHTITAVDVGNSLLMKVPKALVVESNGTVVTVRYTIRRELTGDIETSPVSVYEVYGESGIGGLIVLGARNGDLDLCMSGSGRYLRAVSATTRDDLVAEWRYEGDVASESGVSFLDTQPGRLLHVRTDDASLSVLPLHLVGSGLDQSSPNGAAAFAARLSTGRPYAWGHVDYGGYIPPSLTELDIEEIHHTYGAFAALRSNGNVVIWGDERLGGAISPLPTNVAHLTGGHTSFAGIKRDGKLLAWGQPLHGGTLTPEASAVSDAKSVFANAWGYCAMRTNGHLLSWGPKDYGGEIPPAFKAYPHMSVRGNSSAFCALRTTGVVKAWGNETNGGKLSTEVENASNIAEIAASTYGAFAVITSERKILAWGRGDYGGQVPERIKQYNDIVEIVGIDYAFCARRAGGEIVCWGLPDYGGWLSPEYASEKFVQVTGTAVAFAALRANGTVLTWGVPARGGDSSAVQSKLVDIRAVYANTQAFAAIPASGGVVTWGLAAGGGMPTSDQMAVLNDYLRYDVPGTAVSASSPQGRALAAFKKSRMVASAAQ</sequence>
<dbReference type="Proteomes" id="UP000335538">
    <property type="component" value="Unassembled WGS sequence"/>
</dbReference>
<dbReference type="InterPro" id="IPR051553">
    <property type="entry name" value="Ran_GTPase-activating"/>
</dbReference>
<feature type="region of interest" description="Disordered" evidence="1">
    <location>
        <begin position="1"/>
        <end position="23"/>
    </location>
</feature>
<organism evidence="2 3">
    <name type="scientific">Pandoraea sputorum</name>
    <dbReference type="NCBI Taxonomy" id="93222"/>
    <lineage>
        <taxon>Bacteria</taxon>
        <taxon>Pseudomonadati</taxon>
        <taxon>Pseudomonadota</taxon>
        <taxon>Betaproteobacteria</taxon>
        <taxon>Burkholderiales</taxon>
        <taxon>Burkholderiaceae</taxon>
        <taxon>Pandoraea</taxon>
    </lineage>
</organism>
<dbReference type="SUPFAM" id="SSF50985">
    <property type="entry name" value="RCC1/BLIP-II"/>
    <property type="match status" value="2"/>
</dbReference>
<name>A0A5E5AZF6_9BURK</name>
<dbReference type="RefSeq" id="WP_150808621.1">
    <property type="nucleotide sequence ID" value="NZ_CABPSR010000002.1"/>
</dbReference>
<reference evidence="2 3" key="1">
    <citation type="submission" date="2019-08" db="EMBL/GenBank/DDBJ databases">
        <authorList>
            <person name="Peeters C."/>
        </authorList>
    </citation>
    <scope>NUCLEOTIDE SEQUENCE [LARGE SCALE GENOMIC DNA]</scope>
    <source>
        <strain evidence="2 3">LMG 31121</strain>
    </source>
</reference>
<feature type="compositionally biased region" description="Polar residues" evidence="1">
    <location>
        <begin position="1"/>
        <end position="12"/>
    </location>
</feature>
<protein>
    <submittedName>
        <fullName evidence="2">Uncharacterized protein</fullName>
    </submittedName>
</protein>
<evidence type="ECO:0000313" key="3">
    <source>
        <dbReference type="Proteomes" id="UP000335538"/>
    </source>
</evidence>
<dbReference type="Gene3D" id="2.130.10.30">
    <property type="entry name" value="Regulator of chromosome condensation 1/beta-lactamase-inhibitor protein II"/>
    <property type="match status" value="2"/>
</dbReference>